<dbReference type="HAMAP" id="MF_00265">
    <property type="entry name" value="VapC_Nob1"/>
    <property type="match status" value="1"/>
</dbReference>
<keyword evidence="11" id="KW-1185">Reference proteome</keyword>
<dbReference type="KEGG" id="mno:Mnod_7711"/>
<dbReference type="GO" id="GO:0016787">
    <property type="term" value="F:hydrolase activity"/>
    <property type="evidence" value="ECO:0007669"/>
    <property type="project" value="UniProtKB-KW"/>
</dbReference>
<feature type="binding site" evidence="8">
    <location>
        <position position="85"/>
    </location>
    <ligand>
        <name>Mg(2+)</name>
        <dbReference type="ChEBI" id="CHEBI:18420"/>
    </ligand>
</feature>
<keyword evidence="2 8" id="KW-1277">Toxin-antitoxin system</keyword>
<evidence type="ECO:0000256" key="7">
    <source>
        <dbReference type="ARBA" id="ARBA00038093"/>
    </source>
</evidence>
<dbReference type="CDD" id="cd18737">
    <property type="entry name" value="PIN_VapC4-5_FitB-like"/>
    <property type="match status" value="1"/>
</dbReference>
<dbReference type="AlphaFoldDB" id="B8IY14"/>
<protein>
    <recommendedName>
        <fullName evidence="8">Ribonuclease VapC</fullName>
        <shortName evidence="8">RNase VapC</shortName>
        <ecNumber evidence="8">3.1.-.-</ecNumber>
    </recommendedName>
    <alternativeName>
        <fullName evidence="8">Toxin VapC</fullName>
    </alternativeName>
</protein>
<feature type="binding site" evidence="8">
    <location>
        <position position="6"/>
    </location>
    <ligand>
        <name>Mg(2+)</name>
        <dbReference type="ChEBI" id="CHEBI:18420"/>
    </ligand>
</feature>
<dbReference type="SUPFAM" id="SSF88723">
    <property type="entry name" value="PIN domain-like"/>
    <property type="match status" value="1"/>
</dbReference>
<comment type="cofactor">
    <cofactor evidence="1 8">
        <name>Mg(2+)</name>
        <dbReference type="ChEBI" id="CHEBI:18420"/>
    </cofactor>
</comment>
<comment type="similarity">
    <text evidence="7 8">Belongs to the PINc/VapC protein family.</text>
</comment>
<keyword evidence="5 8" id="KW-0378">Hydrolase</keyword>
<feature type="domain" description="PIN" evidence="9">
    <location>
        <begin position="6"/>
        <end position="105"/>
    </location>
</feature>
<proteinExistence type="inferred from homology"/>
<geneLocation type="plasmid" evidence="10 11">
    <name>pMNOD04</name>
</geneLocation>
<dbReference type="Gene3D" id="3.40.50.1010">
    <property type="entry name" value="5'-nuclease"/>
    <property type="match status" value="1"/>
</dbReference>
<dbReference type="InterPro" id="IPR050556">
    <property type="entry name" value="Type_II_TA_system_RNase"/>
</dbReference>
<keyword evidence="3 8" id="KW-0540">Nuclease</keyword>
<evidence type="ECO:0000256" key="1">
    <source>
        <dbReference type="ARBA" id="ARBA00001946"/>
    </source>
</evidence>
<dbReference type="InterPro" id="IPR029060">
    <property type="entry name" value="PIN-like_dom_sf"/>
</dbReference>
<evidence type="ECO:0000256" key="4">
    <source>
        <dbReference type="ARBA" id="ARBA00022723"/>
    </source>
</evidence>
<evidence type="ECO:0000256" key="3">
    <source>
        <dbReference type="ARBA" id="ARBA00022722"/>
    </source>
</evidence>
<reference evidence="11" key="1">
    <citation type="submission" date="2009-01" db="EMBL/GenBank/DDBJ databases">
        <title>Complete sequence of plasmid 4 of Methylobacterium nodulans ORS 2060.</title>
        <authorList>
            <consortium name="US DOE Joint Genome Institute"/>
            <person name="Lucas S."/>
            <person name="Copeland A."/>
            <person name="Lapidus A."/>
            <person name="Glavina del Rio T."/>
            <person name="Dalin E."/>
            <person name="Tice H."/>
            <person name="Bruce D."/>
            <person name="Goodwin L."/>
            <person name="Pitluck S."/>
            <person name="Sims D."/>
            <person name="Brettin T."/>
            <person name="Detter J.C."/>
            <person name="Han C."/>
            <person name="Larimer F."/>
            <person name="Land M."/>
            <person name="Hauser L."/>
            <person name="Kyrpides N."/>
            <person name="Ivanova N."/>
            <person name="Marx C.J."/>
            <person name="Richardson P."/>
        </authorList>
    </citation>
    <scope>NUCLEOTIDE SEQUENCE [LARGE SCALE GENOMIC DNA]</scope>
    <source>
        <strain evidence="11">LMG 21967 / CNCM I-2342 / ORS 2060</strain>
        <plasmid evidence="11">Plasmid pMNOD04</plasmid>
    </source>
</reference>
<evidence type="ECO:0000313" key="11">
    <source>
        <dbReference type="Proteomes" id="UP000008207"/>
    </source>
</evidence>
<keyword evidence="10" id="KW-0614">Plasmid</keyword>
<keyword evidence="8" id="KW-0800">Toxin</keyword>
<keyword evidence="4 8" id="KW-0479">Metal-binding</keyword>
<sequence>MKPLYDTNILIDFLAGDPRAQAEIARYTDHAISVITWMEVMIGTTAQNEAATRAFLGGFTVVDVDSAVREQAVKLRQAHRMKLPDAIIWASAQVHGLTLVTRNTKDFPASAPGVRVPYTV</sequence>
<evidence type="ECO:0000313" key="10">
    <source>
        <dbReference type="EMBL" id="ACL63304.1"/>
    </source>
</evidence>
<evidence type="ECO:0000256" key="2">
    <source>
        <dbReference type="ARBA" id="ARBA00022649"/>
    </source>
</evidence>
<name>B8IY14_METNO</name>
<dbReference type="PANTHER" id="PTHR33653">
    <property type="entry name" value="RIBONUCLEASE VAPC2"/>
    <property type="match status" value="1"/>
</dbReference>
<organism evidence="10 11">
    <name type="scientific">Methylobacterium nodulans (strain LMG 21967 / CNCM I-2342 / ORS 2060)</name>
    <dbReference type="NCBI Taxonomy" id="460265"/>
    <lineage>
        <taxon>Bacteria</taxon>
        <taxon>Pseudomonadati</taxon>
        <taxon>Pseudomonadota</taxon>
        <taxon>Alphaproteobacteria</taxon>
        <taxon>Hyphomicrobiales</taxon>
        <taxon>Methylobacteriaceae</taxon>
        <taxon>Methylobacterium</taxon>
    </lineage>
</organism>
<accession>B8IY14</accession>
<evidence type="ECO:0000256" key="6">
    <source>
        <dbReference type="ARBA" id="ARBA00022842"/>
    </source>
</evidence>
<evidence type="ECO:0000259" key="9">
    <source>
        <dbReference type="Pfam" id="PF01850"/>
    </source>
</evidence>
<gene>
    <name evidence="8" type="primary">vapC</name>
    <name evidence="10" type="ordered locus">Mnod_7711</name>
</gene>
<dbReference type="PANTHER" id="PTHR33653:SF1">
    <property type="entry name" value="RIBONUCLEASE VAPC2"/>
    <property type="match status" value="1"/>
</dbReference>
<dbReference type="EC" id="3.1.-.-" evidence="8"/>
<dbReference type="GO" id="GO:0004540">
    <property type="term" value="F:RNA nuclease activity"/>
    <property type="evidence" value="ECO:0007669"/>
    <property type="project" value="InterPro"/>
</dbReference>
<keyword evidence="6 8" id="KW-0460">Magnesium</keyword>
<dbReference type="HOGENOM" id="CLU_118482_0_2_5"/>
<dbReference type="Proteomes" id="UP000008207">
    <property type="component" value="Plasmid pMNOD04"/>
</dbReference>
<evidence type="ECO:0000256" key="5">
    <source>
        <dbReference type="ARBA" id="ARBA00022801"/>
    </source>
</evidence>
<dbReference type="EMBL" id="CP001353">
    <property type="protein sequence ID" value="ACL63304.1"/>
    <property type="molecule type" value="Genomic_DNA"/>
</dbReference>
<dbReference type="InterPro" id="IPR022907">
    <property type="entry name" value="VapC_family"/>
</dbReference>
<dbReference type="GO" id="GO:0000287">
    <property type="term" value="F:magnesium ion binding"/>
    <property type="evidence" value="ECO:0007669"/>
    <property type="project" value="UniProtKB-UniRule"/>
</dbReference>
<dbReference type="Pfam" id="PF01850">
    <property type="entry name" value="PIN"/>
    <property type="match status" value="1"/>
</dbReference>
<evidence type="ECO:0000256" key="8">
    <source>
        <dbReference type="HAMAP-Rule" id="MF_00265"/>
    </source>
</evidence>
<dbReference type="GO" id="GO:0090729">
    <property type="term" value="F:toxin activity"/>
    <property type="evidence" value="ECO:0007669"/>
    <property type="project" value="UniProtKB-KW"/>
</dbReference>
<dbReference type="InterPro" id="IPR002716">
    <property type="entry name" value="PIN_dom"/>
</dbReference>
<comment type="function">
    <text evidence="8">Toxic component of a toxin-antitoxin (TA) system. An RNase.</text>
</comment>